<dbReference type="RefSeq" id="WP_326319298.1">
    <property type="nucleotide sequence ID" value="NZ_JAYLAA010000001.1"/>
</dbReference>
<name>A0ABU6HMP4_9FLAO</name>
<dbReference type="SUPFAM" id="SSF69349">
    <property type="entry name" value="Phage fibre proteins"/>
    <property type="match status" value="1"/>
</dbReference>
<reference evidence="4 5" key="1">
    <citation type="submission" date="2024-01" db="EMBL/GenBank/DDBJ databases">
        <title>Chryseobacterium sp. T9W2-O.</title>
        <authorList>
            <person name="Maltman C."/>
        </authorList>
    </citation>
    <scope>NUCLEOTIDE SEQUENCE [LARGE SCALE GENOMIC DNA]</scope>
    <source>
        <strain evidence="4 5">T9W2-O</strain>
    </source>
</reference>
<dbReference type="InterPro" id="IPR006531">
    <property type="entry name" value="Gp5/Vgr_OB"/>
</dbReference>
<dbReference type="InterPro" id="IPR037026">
    <property type="entry name" value="Vgr_OB-fold_dom_sf"/>
</dbReference>
<protein>
    <submittedName>
        <fullName evidence="4">Type VI secretion system Vgr family protein</fullName>
    </submittedName>
</protein>
<dbReference type="Pfam" id="PF04717">
    <property type="entry name" value="Phage_base_V"/>
    <property type="match status" value="1"/>
</dbReference>
<proteinExistence type="predicted"/>
<dbReference type="EMBL" id="JAYLAA010000001">
    <property type="protein sequence ID" value="MEC3874203.1"/>
    <property type="molecule type" value="Genomic_DNA"/>
</dbReference>
<dbReference type="Gene3D" id="2.30.110.50">
    <property type="match status" value="1"/>
</dbReference>
<feature type="domain" description="Gp5/Type VI secretion system Vgr protein OB-fold" evidence="2">
    <location>
        <begin position="390"/>
        <end position="465"/>
    </location>
</feature>
<dbReference type="Pfam" id="PF05954">
    <property type="entry name" value="Phage_GPD"/>
    <property type="match status" value="1"/>
</dbReference>
<dbReference type="Gene3D" id="3.55.50.10">
    <property type="entry name" value="Baseplate protein-like domains"/>
    <property type="match status" value="1"/>
</dbReference>
<sequence length="634" mass="70450">MENTDFDHTVIFGTSRSFKEWLQDPSNPIVYCLLTLDGKEFLAKNSYSVELHQKTSDHDTFTITVPDDALDSFEGYIMENSKNLLGKNLGIAYWRFGKIRQSFSGIIAGIKNKKDEGGGYGNLTITGCSPGILLESGKDCQSFEDKTLEEIITQVTKDYPREAKVKVALPNTKTTLPYTVQYAESDYAFIRRLARRHGEFFYYNGEQLIFGTATQPLIDLAENVDLIHIEFDLKIKPQDFSYTAYDTLSGSKVEKNSSALKSEFKENIFQTIAVNASGKIFQKKPKMFFSQAGISENSDKELEEAVRLEKERRENLMLVKGRSKDPELKIGGRAKLTDINGKAMETYRIIEIRHVHEGGDDYYNEFVGIPDLFNAAPYIDTEAVPRGEAQPARVVENDDPMGMGRVRVQFPWQEEKGEKTPWIRLVQPHSGAGKGFYFIPEIGEEVLVGFEGGNAEKPFVMGTHYNGSETSSYHTSGNDKKVIHTRSGTKIILNDAEGSVFIEDPSGNTYLMDGQGNINVNAPNDMNFTVGKNLNISVGQNMATTVGMNKSDSIGMNNTESIGAMKMTSVVGDASLFITGKLTEMIEGDVHSETKKGKTVVNNEKGIETSSNSTITKHAKNDIENRSGEKGKAH</sequence>
<evidence type="ECO:0000313" key="4">
    <source>
        <dbReference type="EMBL" id="MEC3874203.1"/>
    </source>
</evidence>
<evidence type="ECO:0000256" key="1">
    <source>
        <dbReference type="SAM" id="MobiDB-lite"/>
    </source>
</evidence>
<evidence type="ECO:0000259" key="3">
    <source>
        <dbReference type="Pfam" id="PF22178"/>
    </source>
</evidence>
<evidence type="ECO:0000313" key="5">
    <source>
        <dbReference type="Proteomes" id="UP001348397"/>
    </source>
</evidence>
<dbReference type="InterPro" id="IPR054030">
    <property type="entry name" value="Gp5_Vgr_C"/>
</dbReference>
<dbReference type="NCBIfam" id="TIGR01646">
    <property type="entry name" value="vgr_GE"/>
    <property type="match status" value="1"/>
</dbReference>
<feature type="region of interest" description="Disordered" evidence="1">
    <location>
        <begin position="602"/>
        <end position="634"/>
    </location>
</feature>
<comment type="caution">
    <text evidence="4">The sequence shown here is derived from an EMBL/GenBank/DDBJ whole genome shotgun (WGS) entry which is preliminary data.</text>
</comment>
<feature type="domain" description="Gp5/Type VI secretion system Vgr C-terminal trimerisation" evidence="3">
    <location>
        <begin position="514"/>
        <end position="594"/>
    </location>
</feature>
<organism evidence="4 5">
    <name type="scientific">Chryseobacterium salviniae</name>
    <dbReference type="NCBI Taxonomy" id="3101750"/>
    <lineage>
        <taxon>Bacteria</taxon>
        <taxon>Pseudomonadati</taxon>
        <taxon>Bacteroidota</taxon>
        <taxon>Flavobacteriia</taxon>
        <taxon>Flavobacteriales</taxon>
        <taxon>Weeksellaceae</taxon>
        <taxon>Chryseobacterium group</taxon>
        <taxon>Chryseobacterium</taxon>
    </lineage>
</organism>
<dbReference type="Proteomes" id="UP001348397">
    <property type="component" value="Unassembled WGS sequence"/>
</dbReference>
<dbReference type="SUPFAM" id="SSF69255">
    <property type="entry name" value="gp5 N-terminal domain-like"/>
    <property type="match status" value="1"/>
</dbReference>
<dbReference type="Gene3D" id="4.10.220.110">
    <property type="match status" value="1"/>
</dbReference>
<dbReference type="SUPFAM" id="SSF69279">
    <property type="entry name" value="Phage tail proteins"/>
    <property type="match status" value="1"/>
</dbReference>
<dbReference type="Gene3D" id="2.40.50.230">
    <property type="entry name" value="Gp5 N-terminal domain"/>
    <property type="match status" value="1"/>
</dbReference>
<keyword evidence="5" id="KW-1185">Reference proteome</keyword>
<evidence type="ECO:0000259" key="2">
    <source>
        <dbReference type="Pfam" id="PF04717"/>
    </source>
</evidence>
<dbReference type="InterPro" id="IPR006533">
    <property type="entry name" value="T6SS_Vgr_RhsGE"/>
</dbReference>
<accession>A0ABU6HMP4</accession>
<feature type="compositionally biased region" description="Basic and acidic residues" evidence="1">
    <location>
        <begin position="619"/>
        <end position="634"/>
    </location>
</feature>
<dbReference type="Pfam" id="PF22178">
    <property type="entry name" value="Gp5_trimer_C"/>
    <property type="match status" value="1"/>
</dbReference>
<gene>
    <name evidence="4" type="ORF">SOP96_00565</name>
</gene>